<dbReference type="EMBL" id="BMLV01000002">
    <property type="protein sequence ID" value="GGP02904.1"/>
    <property type="molecule type" value="Genomic_DNA"/>
</dbReference>
<comment type="subcellular location">
    <subcellularLocation>
        <location evidence="2">Cytoplasm</location>
    </subcellularLocation>
</comment>
<evidence type="ECO:0000313" key="5">
    <source>
        <dbReference type="Proteomes" id="UP000620064"/>
    </source>
</evidence>
<comment type="function">
    <text evidence="2">Transfers an acetyl group from acetyl-CoA to L-homoserine, forming acetyl-L-homoserine.</text>
</comment>
<comment type="subunit">
    <text evidence="2">Homodimer.</text>
</comment>
<gene>
    <name evidence="4" type="primary">metX</name>
    <name evidence="2" type="synonym">metXA</name>
    <name evidence="4" type="ORF">GCM10010992_09170</name>
</gene>
<protein>
    <recommendedName>
        <fullName evidence="2">Homoserine O-acetyltransferase</fullName>
        <shortName evidence="2">HAT</shortName>
        <ecNumber evidence="2">2.3.1.31</ecNumber>
    </recommendedName>
    <alternativeName>
        <fullName evidence="2">Homoserine transacetylase</fullName>
        <shortName evidence="2">HTA</shortName>
    </alternativeName>
</protein>
<proteinExistence type="inferred from homology"/>
<dbReference type="PANTHER" id="PTHR32268">
    <property type="entry name" value="HOMOSERINE O-ACETYLTRANSFERASE"/>
    <property type="match status" value="1"/>
</dbReference>
<evidence type="ECO:0000313" key="4">
    <source>
        <dbReference type="EMBL" id="GGP02904.1"/>
    </source>
</evidence>
<comment type="caution">
    <text evidence="2">Lacks conserved residue(s) required for the propagation of feature annotation.</text>
</comment>
<keyword evidence="5" id="KW-1185">Reference proteome</keyword>
<feature type="active site" evidence="2">
    <location>
        <position position="300"/>
    </location>
</feature>
<dbReference type="SUPFAM" id="SSF53474">
    <property type="entry name" value="alpha/beta-Hydrolases"/>
    <property type="match status" value="1"/>
</dbReference>
<sequence length="321" mass="36331">MKSELKKMLEYLEIGDLVLENGTLIRNVRIAYNVYGNIDNAEKIIWICHALTANSDAETWWPEMIGKDEIFNTDKHAIICANVLGSCYGTTFECEEEKPLITVRDMVSAHQKLADSLKISSIDFLLGGSLGGMQCLEWSIINPDFIKNLFVIATNCKHSSWGIAFNEAQRMALELGEKGLDAARAIAMLSYRNYKTYEYSQVDDINAADDFSAASYQRYQGEKLRKRFTPSAYYSLSKSMDSNNVGRNRGSLEKALSKITAKTLVIGIDSDILFPVNEQQYIAKNMENAVYEQIKSKYGHDGFLLETDKIKTLLKKHFDFL</sequence>
<comment type="similarity">
    <text evidence="2">Belongs to the AB hydrolase superfamily. MetX family.</text>
</comment>
<keyword evidence="2" id="KW-0486">Methionine biosynthesis</keyword>
<feature type="binding site" evidence="2">
    <location>
        <position position="301"/>
    </location>
    <ligand>
        <name>substrate</name>
    </ligand>
</feature>
<dbReference type="InterPro" id="IPR008220">
    <property type="entry name" value="HAT_MetX-like"/>
</dbReference>
<dbReference type="Gene3D" id="3.40.50.1820">
    <property type="entry name" value="alpha/beta hydrolase"/>
    <property type="match status" value="1"/>
</dbReference>
<dbReference type="PANTHER" id="PTHR32268:SF11">
    <property type="entry name" value="HOMOSERINE O-ACETYLTRANSFERASE"/>
    <property type="match status" value="1"/>
</dbReference>
<keyword evidence="2" id="KW-0028">Amino-acid biosynthesis</keyword>
<dbReference type="PIRSF" id="PIRSF000443">
    <property type="entry name" value="Homoser_Ac_trans"/>
    <property type="match status" value="1"/>
</dbReference>
<feature type="active site" evidence="2">
    <location>
        <position position="271"/>
    </location>
</feature>
<feature type="domain" description="AB hydrolase-1" evidence="3">
    <location>
        <begin position="45"/>
        <end position="306"/>
    </location>
</feature>
<dbReference type="InterPro" id="IPR029058">
    <property type="entry name" value="AB_hydrolase_fold"/>
</dbReference>
<dbReference type="HAMAP" id="MF_00296">
    <property type="entry name" value="MetX_acyltransf"/>
    <property type="match status" value="1"/>
</dbReference>
<dbReference type="InterPro" id="IPR000073">
    <property type="entry name" value="AB_hydrolase_1"/>
</dbReference>
<feature type="active site" description="Nucleophile" evidence="2">
    <location>
        <position position="129"/>
    </location>
</feature>
<keyword evidence="1 2" id="KW-0808">Transferase</keyword>
<evidence type="ECO:0000259" key="3">
    <source>
        <dbReference type="Pfam" id="PF00561"/>
    </source>
</evidence>
<organism evidence="4 5">
    <name type="scientific">Cloacibacterium rupense</name>
    <dbReference type="NCBI Taxonomy" id="517423"/>
    <lineage>
        <taxon>Bacteria</taxon>
        <taxon>Pseudomonadati</taxon>
        <taxon>Bacteroidota</taxon>
        <taxon>Flavobacteriia</taxon>
        <taxon>Flavobacteriales</taxon>
        <taxon>Weeksellaceae</taxon>
    </lineage>
</organism>
<accession>A0ABQ2NGP8</accession>
<evidence type="ECO:0000256" key="2">
    <source>
        <dbReference type="HAMAP-Rule" id="MF_00296"/>
    </source>
</evidence>
<comment type="pathway">
    <text evidence="2">Amino-acid biosynthesis; L-methionine biosynthesis via de novo pathway; O-acetyl-L-homoserine from L-homoserine: step 1/1.</text>
</comment>
<keyword evidence="2" id="KW-0012">Acyltransferase</keyword>
<dbReference type="Proteomes" id="UP000620064">
    <property type="component" value="Unassembled WGS sequence"/>
</dbReference>
<dbReference type="EC" id="2.3.1.31" evidence="2"/>
<name>A0ABQ2NGP8_9FLAO</name>
<dbReference type="Pfam" id="PF00561">
    <property type="entry name" value="Abhydrolase_1"/>
    <property type="match status" value="1"/>
</dbReference>
<comment type="caution">
    <text evidence="4">The sequence shown here is derived from an EMBL/GenBank/DDBJ whole genome shotgun (WGS) entry which is preliminary data.</text>
</comment>
<reference evidence="5" key="1">
    <citation type="journal article" date="2019" name="Int. J. Syst. Evol. Microbiol.">
        <title>The Global Catalogue of Microorganisms (GCM) 10K type strain sequencing project: providing services to taxonomists for standard genome sequencing and annotation.</title>
        <authorList>
            <consortium name="The Broad Institute Genomics Platform"/>
            <consortium name="The Broad Institute Genome Sequencing Center for Infectious Disease"/>
            <person name="Wu L."/>
            <person name="Ma J."/>
        </authorList>
    </citation>
    <scope>NUCLEOTIDE SEQUENCE [LARGE SCALE GENOMIC DNA]</scope>
    <source>
        <strain evidence="5">CGMCC 1.7656</strain>
    </source>
</reference>
<comment type="catalytic activity">
    <reaction evidence="2">
        <text>L-homoserine + acetyl-CoA = O-acetyl-L-homoserine + CoA</text>
        <dbReference type="Rhea" id="RHEA:13701"/>
        <dbReference type="ChEBI" id="CHEBI:57287"/>
        <dbReference type="ChEBI" id="CHEBI:57288"/>
        <dbReference type="ChEBI" id="CHEBI:57476"/>
        <dbReference type="ChEBI" id="CHEBI:57716"/>
        <dbReference type="EC" id="2.3.1.31"/>
    </reaction>
</comment>
<evidence type="ECO:0000256" key="1">
    <source>
        <dbReference type="ARBA" id="ARBA00022679"/>
    </source>
</evidence>
<keyword evidence="2" id="KW-0963">Cytoplasm</keyword>
<feature type="binding site" evidence="2">
    <location>
        <position position="184"/>
    </location>
    <ligand>
        <name>substrate</name>
    </ligand>
</feature>